<dbReference type="Proteomes" id="UP000521379">
    <property type="component" value="Unassembled WGS sequence"/>
</dbReference>
<accession>A0A846TSE3</accession>
<dbReference type="AlphaFoldDB" id="A0A846TSE3"/>
<organism evidence="4 5">
    <name type="scientific">Kocuria subflava</name>
    <dbReference type="NCBI Taxonomy" id="1736139"/>
    <lineage>
        <taxon>Bacteria</taxon>
        <taxon>Bacillati</taxon>
        <taxon>Actinomycetota</taxon>
        <taxon>Actinomycetes</taxon>
        <taxon>Micrococcales</taxon>
        <taxon>Micrococcaceae</taxon>
        <taxon>Kocuria</taxon>
    </lineage>
</organism>
<comment type="caution">
    <text evidence="4">The sequence shown here is derived from an EMBL/GenBank/DDBJ whole genome shotgun (WGS) entry which is preliminary data.</text>
</comment>
<evidence type="ECO:0000313" key="5">
    <source>
        <dbReference type="Proteomes" id="UP000521379"/>
    </source>
</evidence>
<dbReference type="InterPro" id="IPR008949">
    <property type="entry name" value="Isoprenoid_synthase_dom_sf"/>
</dbReference>
<evidence type="ECO:0000256" key="2">
    <source>
        <dbReference type="ARBA" id="ARBA00022679"/>
    </source>
</evidence>
<comment type="pathway">
    <text evidence="1">Carotenoid biosynthesis; phytoene biosynthesis.</text>
</comment>
<dbReference type="GO" id="GO:0008299">
    <property type="term" value="P:isoprenoid biosynthetic process"/>
    <property type="evidence" value="ECO:0007669"/>
    <property type="project" value="UniProtKB-ARBA"/>
</dbReference>
<dbReference type="Gene3D" id="1.10.600.10">
    <property type="entry name" value="Farnesyl Diphosphate Synthase"/>
    <property type="match status" value="1"/>
</dbReference>
<keyword evidence="5" id="KW-1185">Reference proteome</keyword>
<protein>
    <submittedName>
        <fullName evidence="4">Squalene/phytoene synthase family protein</fullName>
    </submittedName>
</protein>
<feature type="region of interest" description="Disordered" evidence="3">
    <location>
        <begin position="1"/>
        <end position="30"/>
    </location>
</feature>
<evidence type="ECO:0000313" key="4">
    <source>
        <dbReference type="EMBL" id="NKE08744.1"/>
    </source>
</evidence>
<reference evidence="4 5" key="1">
    <citation type="submission" date="2020-02" db="EMBL/GenBank/DDBJ databases">
        <authorList>
            <person name="Sun Q."/>
        </authorList>
    </citation>
    <scope>NUCLEOTIDE SEQUENCE [LARGE SCALE GENOMIC DNA]</scope>
    <source>
        <strain evidence="4 5">YIM 13062</strain>
    </source>
</reference>
<dbReference type="InterPro" id="IPR002060">
    <property type="entry name" value="Squ/phyt_synthse"/>
</dbReference>
<dbReference type="Pfam" id="PF00494">
    <property type="entry name" value="SQS_PSY"/>
    <property type="match status" value="1"/>
</dbReference>
<evidence type="ECO:0000256" key="3">
    <source>
        <dbReference type="SAM" id="MobiDB-lite"/>
    </source>
</evidence>
<dbReference type="PROSITE" id="PS01045">
    <property type="entry name" value="SQUALEN_PHYTOEN_SYN_2"/>
    <property type="match status" value="1"/>
</dbReference>
<dbReference type="RefSeq" id="WP_168023446.1">
    <property type="nucleotide sequence ID" value="NZ_JAAVUN010000002.1"/>
</dbReference>
<dbReference type="SFLD" id="SFLDG01018">
    <property type="entry name" value="Squalene/Phytoene_Synthase_Lik"/>
    <property type="match status" value="1"/>
</dbReference>
<name>A0A846TSE3_9MICC</name>
<dbReference type="EMBL" id="JAAVUN010000002">
    <property type="protein sequence ID" value="NKE08744.1"/>
    <property type="molecule type" value="Genomic_DNA"/>
</dbReference>
<evidence type="ECO:0000256" key="1">
    <source>
        <dbReference type="ARBA" id="ARBA00004684"/>
    </source>
</evidence>
<feature type="compositionally biased region" description="Pro residues" evidence="3">
    <location>
        <begin position="8"/>
        <end position="21"/>
    </location>
</feature>
<dbReference type="SUPFAM" id="SSF48576">
    <property type="entry name" value="Terpenoid synthases"/>
    <property type="match status" value="1"/>
</dbReference>
<sequence>MNSSPSDPVTPPPPGPGPASPSGPVTPSSADRAAALRYHRTAQAAAAAVINRYSTSFGLACRVLGPSVRTHVRSVYALVRVADEIVDGASAGAGVSAHDARELLDGLEAETLEVLERGFSTNLVVHAFGLAADYGGIAADLITPFFASMRADLGVDTHSTESLEDYVYGSAEVVGLMCLRLFLAEHPVSCQQEAALVSGARRLGAAFQKVNFLRDLSEDYNSLGRVYLPGADPRALTEATKHEFLDEIDADLAAARAVIDDLPANGRTAVLIAHDLFAELSVRLRKTPAAQLLTTRIRVPDARKMMLTTKAVASANRGRATGRRLQA</sequence>
<dbReference type="PANTHER" id="PTHR31480">
    <property type="entry name" value="BIFUNCTIONAL LYCOPENE CYCLASE/PHYTOENE SYNTHASE"/>
    <property type="match status" value="1"/>
</dbReference>
<dbReference type="GO" id="GO:0004311">
    <property type="term" value="F:geranylgeranyl diphosphate synthase activity"/>
    <property type="evidence" value="ECO:0007669"/>
    <property type="project" value="InterPro"/>
</dbReference>
<gene>
    <name evidence="4" type="ORF">GTW58_02025</name>
</gene>
<dbReference type="InterPro" id="IPR044843">
    <property type="entry name" value="Trans_IPPS_bact-type"/>
</dbReference>
<dbReference type="SFLD" id="SFLDS00005">
    <property type="entry name" value="Isoprenoid_Synthase_Type_I"/>
    <property type="match status" value="1"/>
</dbReference>
<dbReference type="SFLD" id="SFLDG01212">
    <property type="entry name" value="Phytoene_synthase_like"/>
    <property type="match status" value="1"/>
</dbReference>
<dbReference type="InterPro" id="IPR019845">
    <property type="entry name" value="Squalene/phytoene_synthase_CS"/>
</dbReference>
<keyword evidence="2" id="KW-0808">Transferase</keyword>
<proteinExistence type="predicted"/>
<dbReference type="UniPathway" id="UPA00799"/>